<proteinExistence type="predicted"/>
<evidence type="ECO:0008006" key="3">
    <source>
        <dbReference type="Google" id="ProtNLM"/>
    </source>
</evidence>
<reference evidence="1" key="1">
    <citation type="submission" date="2022-08" db="EMBL/GenBank/DDBJ databases">
        <authorList>
            <consortium name="DOE Joint Genome Institute"/>
            <person name="Min B."/>
            <person name="Riley R."/>
            <person name="Sierra-Patev S."/>
            <person name="Naranjo-Ortiz M."/>
            <person name="Looney B."/>
            <person name="Konkel Z."/>
            <person name="Slot J.C."/>
            <person name="Sakamoto Y."/>
            <person name="Steenwyk J.L."/>
            <person name="Rokas A."/>
            <person name="Carro J."/>
            <person name="Camarero S."/>
            <person name="Ferreira P."/>
            <person name="Molpeceres G."/>
            <person name="Ruiz-Duenas F.J."/>
            <person name="Serrano A."/>
            <person name="Henrissat B."/>
            <person name="Drula E."/>
            <person name="Hughes K.W."/>
            <person name="Mata J.L."/>
            <person name="Ishikawa N.K."/>
            <person name="Vargas-Isla R."/>
            <person name="Ushijima S."/>
            <person name="Smith C.A."/>
            <person name="Ahrendt S."/>
            <person name="Andreopoulos W."/>
            <person name="He G."/>
            <person name="Labutti K."/>
            <person name="Lipzen A."/>
            <person name="Ng V."/>
            <person name="Sandor L."/>
            <person name="Barry K."/>
            <person name="Martinez A.T."/>
            <person name="Xiao Y."/>
            <person name="Gibbons J.G."/>
            <person name="Terashima K."/>
            <person name="Hibbett D.S."/>
            <person name="Grigoriev I.V."/>
        </authorList>
    </citation>
    <scope>NUCLEOTIDE SEQUENCE</scope>
    <source>
        <strain evidence="1">TFB9207</strain>
    </source>
</reference>
<comment type="caution">
    <text evidence="1">The sequence shown here is derived from an EMBL/GenBank/DDBJ whole genome shotgun (WGS) entry which is preliminary data.</text>
</comment>
<evidence type="ECO:0000313" key="1">
    <source>
        <dbReference type="EMBL" id="KAJ3841996.1"/>
    </source>
</evidence>
<dbReference type="EMBL" id="MU806020">
    <property type="protein sequence ID" value="KAJ3841996.1"/>
    <property type="molecule type" value="Genomic_DNA"/>
</dbReference>
<evidence type="ECO:0000313" key="2">
    <source>
        <dbReference type="Proteomes" id="UP001163846"/>
    </source>
</evidence>
<keyword evidence="2" id="KW-1185">Reference proteome</keyword>
<sequence>MKELPSEIWLHIASFIPDATLKRLTGVNLLFYNISMDLRYKSIVLQRLDSRTMMLLKRLSDPAVGKRVRLLTASPDFRFYGAVHAPPSSSFRHFLHPFRLLGYGSGPNNSNKPRPEEEGTRALIIALPAMPNVTTFTIDSHSWGQHSGTRIQDFLNTAWASFGSNLRKLSLRGHAASFRTIIGSTPSLPQVEELFFELTDNPTSSVMSTEDDRILINVFAPFINSFSPKLQALTIWAWTSLDLSAFFRCLGQFPLLTCFNFQTSFLRTFKHDPSSLSHFIQQHCAQLEILVLKLNQNPVLHTIQMEQPLSEWIYNTFQESHFSHLLELQLYPSALPRGFDGLLTCIQSSAKTIHTLVVRDRYLDAQDVSRLIDILPSNTKSLRLNVLEMDIHLYDSLSTRLPELRSLSLYISKVLPDLPVTIILDLLRKLGILLTSDTLQTFISNINTRKYIDWKLRDIGVWQSGYNVSHDLMSALRNSIPSVVSFWGLGNIEPDLMPYDSVIDWSTRNIDDGIQ</sequence>
<protein>
    <recommendedName>
        <fullName evidence="3">F-box domain-containing protein</fullName>
    </recommendedName>
</protein>
<accession>A0AA38UI95</accession>
<name>A0AA38UI95_9AGAR</name>
<dbReference type="Proteomes" id="UP001163846">
    <property type="component" value="Unassembled WGS sequence"/>
</dbReference>
<dbReference type="SUPFAM" id="SSF52047">
    <property type="entry name" value="RNI-like"/>
    <property type="match status" value="1"/>
</dbReference>
<dbReference type="InterPro" id="IPR032675">
    <property type="entry name" value="LRR_dom_sf"/>
</dbReference>
<dbReference type="AlphaFoldDB" id="A0AA38UI95"/>
<organism evidence="1 2">
    <name type="scientific">Lentinula raphanica</name>
    <dbReference type="NCBI Taxonomy" id="153919"/>
    <lineage>
        <taxon>Eukaryota</taxon>
        <taxon>Fungi</taxon>
        <taxon>Dikarya</taxon>
        <taxon>Basidiomycota</taxon>
        <taxon>Agaricomycotina</taxon>
        <taxon>Agaricomycetes</taxon>
        <taxon>Agaricomycetidae</taxon>
        <taxon>Agaricales</taxon>
        <taxon>Marasmiineae</taxon>
        <taxon>Omphalotaceae</taxon>
        <taxon>Lentinula</taxon>
    </lineage>
</organism>
<gene>
    <name evidence="1" type="ORF">F5878DRAFT_722539</name>
</gene>
<dbReference type="Gene3D" id="3.80.10.10">
    <property type="entry name" value="Ribonuclease Inhibitor"/>
    <property type="match status" value="1"/>
</dbReference>